<dbReference type="HOGENOM" id="CLU_2701997_0_0_6"/>
<dbReference type="KEGG" id="pha:PSHAa1384"/>
<feature type="transmembrane region" description="Helical" evidence="1">
    <location>
        <begin position="12"/>
        <end position="33"/>
    </location>
</feature>
<keyword evidence="3" id="KW-1185">Reference proteome</keyword>
<protein>
    <submittedName>
        <fullName evidence="2">Transport protein</fullName>
    </submittedName>
</protein>
<dbReference type="PROSITE" id="PS51257">
    <property type="entry name" value="PROKAR_LIPOPROTEIN"/>
    <property type="match status" value="1"/>
</dbReference>
<dbReference type="EMBL" id="CR954246">
    <property type="protein sequence ID" value="CAI86459.1"/>
    <property type="molecule type" value="Genomic_DNA"/>
</dbReference>
<reference evidence="2 3" key="1">
    <citation type="journal article" date="2005" name="Genome Res.">
        <title>Coping with cold: the genome of the versatile marine Antarctica bacterium Pseudoalteromonas haloplanktis TAC125.</title>
        <authorList>
            <person name="Medigue C."/>
            <person name="Krin E."/>
            <person name="Pascal G."/>
            <person name="Barbe V."/>
            <person name="Bernsel A."/>
            <person name="Bertin P."/>
            <person name="Cheung F."/>
            <person name="Cruveiller S."/>
            <person name="Damico S."/>
            <person name="Duilio A."/>
            <person name="Fang G."/>
            <person name="Feller G."/>
            <person name="Mangenot S."/>
            <person name="Marino G."/>
            <person name="Nilsson J."/>
            <person name="Parilli E."/>
            <person name="Rocha E."/>
            <person name="Rouy Z."/>
            <person name="Sekowska A."/>
            <person name="Tutino M.L."/>
            <person name="Vallenet D."/>
            <person name="von Heijne G."/>
            <person name="Danchin A."/>
        </authorList>
    </citation>
    <scope>NUCLEOTIDE SEQUENCE [LARGE SCALE GENOMIC DNA]</scope>
    <source>
        <strain evidence="3">TAC 125</strain>
    </source>
</reference>
<proteinExistence type="predicted"/>
<dbReference type="AlphaFoldDB" id="Q3IL67"/>
<feature type="transmembrane region" description="Helical" evidence="1">
    <location>
        <begin position="45"/>
        <end position="67"/>
    </location>
</feature>
<evidence type="ECO:0000313" key="2">
    <source>
        <dbReference type="EMBL" id="CAI86459.1"/>
    </source>
</evidence>
<accession>Q3IL67</accession>
<dbReference type="Proteomes" id="UP000006843">
    <property type="component" value="Chromosome I"/>
</dbReference>
<sequence>MVIRQLSGANKTYTWSLYAWSFALGLYACVLLVQNNEPLNHSVAIVGALPFLIIYLLQLIGFVKGFIKKEVDE</sequence>
<evidence type="ECO:0000313" key="3">
    <source>
        <dbReference type="Proteomes" id="UP000006843"/>
    </source>
</evidence>
<evidence type="ECO:0000256" key="1">
    <source>
        <dbReference type="SAM" id="Phobius"/>
    </source>
</evidence>
<organism evidence="2 3">
    <name type="scientific">Pseudoalteromonas translucida (strain TAC 125)</name>
    <dbReference type="NCBI Taxonomy" id="326442"/>
    <lineage>
        <taxon>Bacteria</taxon>
        <taxon>Pseudomonadati</taxon>
        <taxon>Pseudomonadota</taxon>
        <taxon>Gammaproteobacteria</taxon>
        <taxon>Alteromonadales</taxon>
        <taxon>Pseudoalteromonadaceae</taxon>
        <taxon>Pseudoalteromonas</taxon>
    </lineage>
</organism>
<keyword evidence="1" id="KW-1133">Transmembrane helix</keyword>
<keyword evidence="1" id="KW-0812">Transmembrane</keyword>
<name>Q3IL67_PSET1</name>
<keyword evidence="1" id="KW-0472">Membrane</keyword>
<gene>
    <name evidence="2" type="ordered locus">PSHAa1384</name>
</gene>